<protein>
    <submittedName>
        <fullName evidence="1">Uncharacterized protein</fullName>
    </submittedName>
</protein>
<dbReference type="Proteomes" id="UP001233999">
    <property type="component" value="Unassembled WGS sequence"/>
</dbReference>
<proteinExistence type="predicted"/>
<reference evidence="1" key="2">
    <citation type="submission" date="2023-05" db="EMBL/GenBank/DDBJ databases">
        <authorList>
            <person name="Fouks B."/>
        </authorList>
    </citation>
    <scope>NUCLEOTIDE SEQUENCE</scope>
    <source>
        <strain evidence="1">Stay&amp;Tobe</strain>
        <tissue evidence="1">Testes</tissue>
    </source>
</reference>
<evidence type="ECO:0000313" key="1">
    <source>
        <dbReference type="EMBL" id="KAJ9587377.1"/>
    </source>
</evidence>
<keyword evidence="2" id="KW-1185">Reference proteome</keyword>
<name>A0AAD7ZVE2_DIPPU</name>
<accession>A0AAD7ZVE2</accession>
<sequence length="129" mass="15000">SSMWSLRLIICSGYTLHVGNVITTFNLPVYNTNYRPFISVSLQFLKDVKEEVKSEGVEQTEYDKIKQETFTPSEEAELKQLQLESLHFHWKTHINVVHFTLSVTSDAVKDGIKNVDIKEHIIEHLLHFK</sequence>
<feature type="non-terminal residue" evidence="1">
    <location>
        <position position="1"/>
    </location>
</feature>
<organism evidence="1 2">
    <name type="scientific">Diploptera punctata</name>
    <name type="common">Pacific beetle cockroach</name>
    <dbReference type="NCBI Taxonomy" id="6984"/>
    <lineage>
        <taxon>Eukaryota</taxon>
        <taxon>Metazoa</taxon>
        <taxon>Ecdysozoa</taxon>
        <taxon>Arthropoda</taxon>
        <taxon>Hexapoda</taxon>
        <taxon>Insecta</taxon>
        <taxon>Pterygota</taxon>
        <taxon>Neoptera</taxon>
        <taxon>Polyneoptera</taxon>
        <taxon>Dictyoptera</taxon>
        <taxon>Blattodea</taxon>
        <taxon>Blaberoidea</taxon>
        <taxon>Blaberidae</taxon>
        <taxon>Diplopterinae</taxon>
        <taxon>Diploptera</taxon>
    </lineage>
</organism>
<comment type="caution">
    <text evidence="1">The sequence shown here is derived from an EMBL/GenBank/DDBJ whole genome shotgun (WGS) entry which is preliminary data.</text>
</comment>
<gene>
    <name evidence="1" type="ORF">L9F63_019102</name>
</gene>
<reference evidence="1" key="1">
    <citation type="journal article" date="2023" name="IScience">
        <title>Live-bearing cockroach genome reveals convergent evolutionary mechanisms linked to viviparity in insects and beyond.</title>
        <authorList>
            <person name="Fouks B."/>
            <person name="Harrison M.C."/>
            <person name="Mikhailova A.A."/>
            <person name="Marchal E."/>
            <person name="English S."/>
            <person name="Carruthers M."/>
            <person name="Jennings E.C."/>
            <person name="Chiamaka E.L."/>
            <person name="Frigard R.A."/>
            <person name="Pippel M."/>
            <person name="Attardo G.M."/>
            <person name="Benoit J.B."/>
            <person name="Bornberg-Bauer E."/>
            <person name="Tobe S.S."/>
        </authorList>
    </citation>
    <scope>NUCLEOTIDE SEQUENCE</scope>
    <source>
        <strain evidence="1">Stay&amp;Tobe</strain>
    </source>
</reference>
<dbReference type="AlphaFoldDB" id="A0AAD7ZVE2"/>
<dbReference type="EMBL" id="JASPKZ010006443">
    <property type="protein sequence ID" value="KAJ9587377.1"/>
    <property type="molecule type" value="Genomic_DNA"/>
</dbReference>
<feature type="non-terminal residue" evidence="1">
    <location>
        <position position="129"/>
    </location>
</feature>
<evidence type="ECO:0000313" key="2">
    <source>
        <dbReference type="Proteomes" id="UP001233999"/>
    </source>
</evidence>